<dbReference type="OrthoDB" id="9764961at2"/>
<evidence type="ECO:0000256" key="1">
    <source>
        <dbReference type="ARBA" id="ARBA00022603"/>
    </source>
</evidence>
<protein>
    <submittedName>
        <fullName evidence="5">16S rRNA methyltransferase</fullName>
    </submittedName>
</protein>
<reference evidence="4 7" key="2">
    <citation type="submission" date="2016-10" db="EMBL/GenBank/DDBJ databases">
        <title>The whole genome sequencing and assembly of Aeribacillus pallidus KCTC3564 strain.</title>
        <authorList>
            <person name="Lee Y.-J."/>
            <person name="Park M.-K."/>
            <person name="Yi H."/>
            <person name="Bahn Y.-S."/>
            <person name="Kim J.F."/>
            <person name="Lee D.-W."/>
        </authorList>
    </citation>
    <scope>NUCLEOTIDE SEQUENCE [LARGE SCALE GENOMIC DNA]</scope>
    <source>
        <strain evidence="4 7">KCTC3564</strain>
    </source>
</reference>
<evidence type="ECO:0000313" key="4">
    <source>
        <dbReference type="EMBL" id="ASS92280.1"/>
    </source>
</evidence>
<dbReference type="Proteomes" id="UP000076476">
    <property type="component" value="Unassembled WGS sequence"/>
</dbReference>
<sequence>MSEHYFSEKPEVESNRRKIECTLRNHPFAFMTDRGVFSKREVDFGTQLLIETFAAPEIPGDILDVGCGYGPIGLSIAKSEPDRMIDMIDINERAVELAELNARINNIQNVRVFQSNLFEKLEGKWYAAILANPPIRAGKQVVHHIFEKSFDHLKDHGELWIVIQKKQGAPSAKQKLETLFRSVEVAERKKGYYIFKAKKD</sequence>
<dbReference type="CDD" id="cd02440">
    <property type="entry name" value="AdoMet_MTases"/>
    <property type="match status" value="1"/>
</dbReference>
<dbReference type="STRING" id="33936.AZI98_04730"/>
<evidence type="ECO:0000313" key="7">
    <source>
        <dbReference type="Proteomes" id="UP000214606"/>
    </source>
</evidence>
<evidence type="ECO:0000313" key="6">
    <source>
        <dbReference type="Proteomes" id="UP000076476"/>
    </source>
</evidence>
<dbReference type="RefSeq" id="WP_063387149.1">
    <property type="nucleotide sequence ID" value="NZ_CP017703.1"/>
</dbReference>
<dbReference type="SUPFAM" id="SSF53335">
    <property type="entry name" value="S-adenosyl-L-methionine-dependent methyltransferases"/>
    <property type="match status" value="1"/>
</dbReference>
<dbReference type="Proteomes" id="UP000214606">
    <property type="component" value="Chromosome"/>
</dbReference>
<evidence type="ECO:0000256" key="2">
    <source>
        <dbReference type="ARBA" id="ARBA00022679"/>
    </source>
</evidence>
<evidence type="ECO:0000313" key="5">
    <source>
        <dbReference type="EMBL" id="KZN96890.1"/>
    </source>
</evidence>
<dbReference type="AlphaFoldDB" id="A0A165YAQ3"/>
<dbReference type="InterPro" id="IPR007848">
    <property type="entry name" value="Small_mtfrase_dom"/>
</dbReference>
<organism evidence="5 6">
    <name type="scientific">Aeribacillus pallidus</name>
    <dbReference type="NCBI Taxonomy" id="33936"/>
    <lineage>
        <taxon>Bacteria</taxon>
        <taxon>Bacillati</taxon>
        <taxon>Bacillota</taxon>
        <taxon>Bacilli</taxon>
        <taxon>Bacillales</taxon>
        <taxon>Bacillaceae</taxon>
        <taxon>Aeribacillus</taxon>
    </lineage>
</organism>
<dbReference type="GO" id="GO:0008757">
    <property type="term" value="F:S-adenosylmethionine-dependent methyltransferase activity"/>
    <property type="evidence" value="ECO:0007669"/>
    <property type="project" value="InterPro"/>
</dbReference>
<name>A0A165YAQ3_9BACI</name>
<reference evidence="5 6" key="1">
    <citation type="submission" date="2016-04" db="EMBL/GenBank/DDBJ databases">
        <title>Draft genome sequence of Aeribacillus pallidus 8m3 from petroleum reservoir.</title>
        <authorList>
            <person name="Poltaraus A.B."/>
            <person name="Nazina T.N."/>
            <person name="Tourova T.P."/>
            <person name="Malakho S.M."/>
            <person name="Korshunova A.V."/>
            <person name="Sokolova D.S."/>
        </authorList>
    </citation>
    <scope>NUCLEOTIDE SEQUENCE [LARGE SCALE GENOMIC DNA]</scope>
    <source>
        <strain evidence="5 6">8m3</strain>
    </source>
</reference>
<dbReference type="PANTHER" id="PTHR47816">
    <property type="entry name" value="RIBOSOMAL RNA SMALL SUBUNIT METHYLTRANSFERASE C"/>
    <property type="match status" value="1"/>
</dbReference>
<gene>
    <name evidence="4" type="ORF">AP3564_05680</name>
    <name evidence="5" type="ORF">AZI98_04730</name>
</gene>
<keyword evidence="6" id="KW-1185">Reference proteome</keyword>
<dbReference type="Gene3D" id="3.40.50.150">
    <property type="entry name" value="Vaccinia Virus protein VP39"/>
    <property type="match status" value="1"/>
</dbReference>
<accession>A0A165YAQ3</accession>
<dbReference type="InterPro" id="IPR046977">
    <property type="entry name" value="RsmC/RlmG"/>
</dbReference>
<dbReference type="EMBL" id="CP017703">
    <property type="protein sequence ID" value="ASS92280.1"/>
    <property type="molecule type" value="Genomic_DNA"/>
</dbReference>
<dbReference type="InterPro" id="IPR029063">
    <property type="entry name" value="SAM-dependent_MTases_sf"/>
</dbReference>
<keyword evidence="2 5" id="KW-0808">Transferase</keyword>
<dbReference type="EMBL" id="LWBR01000013">
    <property type="protein sequence ID" value="KZN96890.1"/>
    <property type="molecule type" value="Genomic_DNA"/>
</dbReference>
<dbReference type="Pfam" id="PF05175">
    <property type="entry name" value="MTS"/>
    <property type="match status" value="1"/>
</dbReference>
<keyword evidence="1 5" id="KW-0489">Methyltransferase</keyword>
<proteinExistence type="predicted"/>
<dbReference type="GO" id="GO:0032259">
    <property type="term" value="P:methylation"/>
    <property type="evidence" value="ECO:0007669"/>
    <property type="project" value="UniProtKB-KW"/>
</dbReference>
<dbReference type="PANTHER" id="PTHR47816:SF4">
    <property type="entry name" value="RIBOSOMAL RNA SMALL SUBUNIT METHYLTRANSFERASE C"/>
    <property type="match status" value="1"/>
</dbReference>
<dbReference type="KEGG" id="apak:AP3564_05680"/>
<evidence type="ECO:0000259" key="3">
    <source>
        <dbReference type="Pfam" id="PF05175"/>
    </source>
</evidence>
<feature type="domain" description="Methyltransferase small" evidence="3">
    <location>
        <begin position="29"/>
        <end position="196"/>
    </location>
</feature>